<evidence type="ECO:0000313" key="1">
    <source>
        <dbReference type="EMBL" id="ABC22531.1"/>
    </source>
</evidence>
<dbReference type="eggNOG" id="ENOG5033BNT">
    <property type="taxonomic scope" value="Bacteria"/>
</dbReference>
<dbReference type="AlphaFoldDB" id="Q2RTL4"/>
<dbReference type="STRING" id="269796.Rru_A1731"/>
<dbReference type="Proteomes" id="UP000001929">
    <property type="component" value="Chromosome"/>
</dbReference>
<dbReference type="EMBL" id="CP000230">
    <property type="protein sequence ID" value="ABC22531.1"/>
    <property type="molecule type" value="Genomic_DNA"/>
</dbReference>
<proteinExistence type="predicted"/>
<dbReference type="PATRIC" id="fig|269796.9.peg.1808"/>
<dbReference type="KEGG" id="rru:Rru_A1731"/>
<dbReference type="HOGENOM" id="CLU_161871_0_0_5"/>
<dbReference type="RefSeq" id="WP_011389484.1">
    <property type="nucleotide sequence ID" value="NC_007643.1"/>
</dbReference>
<gene>
    <name evidence="1" type="ordered locus">Rru_A1731</name>
</gene>
<keyword evidence="2" id="KW-1185">Reference proteome</keyword>
<accession>Q2RTL4</accession>
<organism evidence="1 2">
    <name type="scientific">Rhodospirillum rubrum (strain ATCC 11170 / ATH 1.1.1 / DSM 467 / LMG 4362 / NCIMB 8255 / S1)</name>
    <dbReference type="NCBI Taxonomy" id="269796"/>
    <lineage>
        <taxon>Bacteria</taxon>
        <taxon>Pseudomonadati</taxon>
        <taxon>Pseudomonadota</taxon>
        <taxon>Alphaproteobacteria</taxon>
        <taxon>Rhodospirillales</taxon>
        <taxon>Rhodospirillaceae</taxon>
        <taxon>Rhodospirillum</taxon>
    </lineage>
</organism>
<evidence type="ECO:0000313" key="2">
    <source>
        <dbReference type="Proteomes" id="UP000001929"/>
    </source>
</evidence>
<reference evidence="1 2" key="1">
    <citation type="journal article" date="2011" name="Stand. Genomic Sci.">
        <title>Complete genome sequence of Rhodospirillum rubrum type strain (S1).</title>
        <authorList>
            <person name="Munk A.C."/>
            <person name="Copeland A."/>
            <person name="Lucas S."/>
            <person name="Lapidus A."/>
            <person name="Del Rio T.G."/>
            <person name="Barry K."/>
            <person name="Detter J.C."/>
            <person name="Hammon N."/>
            <person name="Israni S."/>
            <person name="Pitluck S."/>
            <person name="Brettin T."/>
            <person name="Bruce D."/>
            <person name="Han C."/>
            <person name="Tapia R."/>
            <person name="Gilna P."/>
            <person name="Schmutz J."/>
            <person name="Larimer F."/>
            <person name="Land M."/>
            <person name="Kyrpides N.C."/>
            <person name="Mavromatis K."/>
            <person name="Richardson P."/>
            <person name="Rohde M."/>
            <person name="Goker M."/>
            <person name="Klenk H.P."/>
            <person name="Zhang Y."/>
            <person name="Roberts G.P."/>
            <person name="Reslewic S."/>
            <person name="Schwartz D.C."/>
        </authorList>
    </citation>
    <scope>NUCLEOTIDE SEQUENCE [LARGE SCALE GENOMIC DNA]</scope>
    <source>
        <strain evidence="2">ATCC 11170 / ATH 1.1.1 / DSM 467 / LMG 4362 / NCIMB 8255 / S1</strain>
    </source>
</reference>
<name>Q2RTL4_RHORT</name>
<sequence length="110" mass="12443">MADSTDREHLLNYRHFIEDVEQAIRASNREIIGAKIPGLDRKSFYRMAITVAKLRAAYLDAVLHVDWDGCSEGLAKVKARRALYEEAKAGFEALQHAIERGYINVVEAQP</sequence>
<protein>
    <submittedName>
        <fullName evidence="1">Uncharacterized protein</fullName>
    </submittedName>
</protein>
<dbReference type="EnsemblBacteria" id="ABC22531">
    <property type="protein sequence ID" value="ABC22531"/>
    <property type="gene ID" value="Rru_A1731"/>
</dbReference>